<sequence length="164" mass="18710">MSSEIISQSQTTIVQADKEAITKLLAITAILKSVTLTKEQITTWISAIEKDIAEYKIDPDRVIAALDNLRFKHSNFSGLDYADFAEDCRETPSCRRSKNRKIYLDISSNENNLKKNITDYGEQNNEFIQQMKKNLEELQVEKAKLETLPEVKDLIAGRGKDNVR</sequence>
<evidence type="ECO:0000313" key="1">
    <source>
        <dbReference type="EMBL" id="GBR73118.1"/>
    </source>
</evidence>
<name>A0A388TBL0_TERA1</name>
<gene>
    <name evidence="1" type="ORF">NO1_0555</name>
</gene>
<dbReference type="EMBL" id="BGZN01000006">
    <property type="protein sequence ID" value="GBR73118.1"/>
    <property type="molecule type" value="Genomic_DNA"/>
</dbReference>
<comment type="caution">
    <text evidence="1">The sequence shown here is derived from an EMBL/GenBank/DDBJ whole genome shotgun (WGS) entry which is preliminary data.</text>
</comment>
<dbReference type="Proteomes" id="UP000269352">
    <property type="component" value="Unassembled WGS sequence"/>
</dbReference>
<organism evidence="1 2">
    <name type="scientific">Termititenax aidoneus</name>
    <dbReference type="NCBI Taxonomy" id="2218524"/>
    <lineage>
        <taxon>Bacteria</taxon>
        <taxon>Bacillati</taxon>
        <taxon>Candidatus Margulisiibacteriota</taxon>
        <taxon>Candidatus Termititenacia</taxon>
        <taxon>Candidatus Termititenacales</taxon>
        <taxon>Candidatus Termititenacaceae</taxon>
        <taxon>Candidatus Termititenax</taxon>
    </lineage>
</organism>
<keyword evidence="2" id="KW-1185">Reference proteome</keyword>
<proteinExistence type="predicted"/>
<protein>
    <submittedName>
        <fullName evidence="1">Uncharacterized protein</fullName>
    </submittedName>
</protein>
<reference evidence="1 2" key="1">
    <citation type="journal article" date="2019" name="ISME J.">
        <title>Genome analyses of uncultured TG2/ZB3 bacteria in 'Margulisbacteria' specifically attached to ectosymbiotic spirochetes of protists in the termite gut.</title>
        <authorList>
            <person name="Utami Y.D."/>
            <person name="Kuwahara H."/>
            <person name="Igai K."/>
            <person name="Murakami T."/>
            <person name="Sugaya K."/>
            <person name="Morikawa T."/>
            <person name="Nagura Y."/>
            <person name="Yuki M."/>
            <person name="Deevong P."/>
            <person name="Inoue T."/>
            <person name="Kihara K."/>
            <person name="Lo N."/>
            <person name="Yamada A."/>
            <person name="Ohkuma M."/>
            <person name="Hongoh Y."/>
        </authorList>
    </citation>
    <scope>NUCLEOTIDE SEQUENCE [LARGE SCALE GENOMIC DNA]</scope>
    <source>
        <strain evidence="1">NkOx7-01</strain>
    </source>
</reference>
<accession>A0A388TBL0</accession>
<dbReference type="AlphaFoldDB" id="A0A388TBL0"/>
<evidence type="ECO:0000313" key="2">
    <source>
        <dbReference type="Proteomes" id="UP000269352"/>
    </source>
</evidence>